<protein>
    <submittedName>
        <fullName evidence="1">Uncharacterized protein</fullName>
    </submittedName>
</protein>
<evidence type="ECO:0000313" key="2">
    <source>
        <dbReference type="Proteomes" id="UP001290462"/>
    </source>
</evidence>
<gene>
    <name evidence="1" type="ORF">RAK27_19460</name>
</gene>
<accession>A0AAW9K4V3</accession>
<proteinExistence type="predicted"/>
<organism evidence="1 2">
    <name type="scientific">Carnobacterium maltaromaticum</name>
    <name type="common">Carnobacterium piscicola</name>
    <dbReference type="NCBI Taxonomy" id="2751"/>
    <lineage>
        <taxon>Bacteria</taxon>
        <taxon>Bacillati</taxon>
        <taxon>Bacillota</taxon>
        <taxon>Bacilli</taxon>
        <taxon>Lactobacillales</taxon>
        <taxon>Carnobacteriaceae</taxon>
        <taxon>Carnobacterium</taxon>
    </lineage>
</organism>
<dbReference type="Proteomes" id="UP001290462">
    <property type="component" value="Unassembled WGS sequence"/>
</dbReference>
<sequence>MLEKKIEIVTYSEFLKIQNKNKFELFASLNEMEILANYKYRHAIKILCNDRMIYGLKKE</sequence>
<name>A0AAW9K4V3_CARML</name>
<dbReference type="EMBL" id="JAVBVO010000045">
    <property type="protein sequence ID" value="MDZ5760826.1"/>
    <property type="molecule type" value="Genomic_DNA"/>
</dbReference>
<dbReference type="RefSeq" id="WP_322809964.1">
    <property type="nucleotide sequence ID" value="NZ_JAVBVO010000045.1"/>
</dbReference>
<comment type="caution">
    <text evidence="1">The sequence shown here is derived from an EMBL/GenBank/DDBJ whole genome shotgun (WGS) entry which is preliminary data.</text>
</comment>
<evidence type="ECO:0000313" key="1">
    <source>
        <dbReference type="EMBL" id="MDZ5760826.1"/>
    </source>
</evidence>
<reference evidence="1" key="1">
    <citation type="submission" date="2023-08" db="EMBL/GenBank/DDBJ databases">
        <title>Genomic characterization of piscicolin 126 produced by Carnobacterium maltaromaticum CM22 strain isolated from salmon (Salmo salar).</title>
        <authorList>
            <person name="Gonzalez-Gragera E."/>
            <person name="Garcia-Lopez J.D."/>
            <person name="Teso-Perez C."/>
            <person name="Gimenez-Hernandez I."/>
            <person name="Peralta-Sanchez J.M."/>
            <person name="Valdivia E."/>
            <person name="Montalban-Lopez M."/>
            <person name="Martin-Platero A.M."/>
            <person name="Banos A."/>
            <person name="Martinez-Bueno M."/>
        </authorList>
    </citation>
    <scope>NUCLEOTIDE SEQUENCE</scope>
    <source>
        <strain evidence="1">CM22</strain>
    </source>
</reference>
<dbReference type="AlphaFoldDB" id="A0AAW9K4V3"/>